<dbReference type="EMBL" id="MN956836">
    <property type="protein sequence ID" value="QTX13942.1"/>
    <property type="molecule type" value="Genomic_DNA"/>
</dbReference>
<evidence type="ECO:0000313" key="1">
    <source>
        <dbReference type="EMBL" id="QTX13942.1"/>
    </source>
</evidence>
<protein>
    <submittedName>
        <fullName evidence="1">Uncharacterized protein</fullName>
    </submittedName>
</protein>
<proteinExistence type="predicted"/>
<organism evidence="1">
    <name type="scientific">Klebsiella pneumoniae</name>
    <dbReference type="NCBI Taxonomy" id="573"/>
    <lineage>
        <taxon>Bacteria</taxon>
        <taxon>Pseudomonadati</taxon>
        <taxon>Pseudomonadota</taxon>
        <taxon>Gammaproteobacteria</taxon>
        <taxon>Enterobacterales</taxon>
        <taxon>Enterobacteriaceae</taxon>
        <taxon>Klebsiella/Raoultella group</taxon>
        <taxon>Klebsiella</taxon>
        <taxon>Klebsiella pneumoniae complex</taxon>
    </lineage>
</organism>
<name>A0A8B0SXP2_KLEPN</name>
<geneLocation type="plasmid" evidence="1">
    <name>p17-15-vir-like</name>
</geneLocation>
<reference evidence="1" key="1">
    <citation type="submission" date="2020-01" db="EMBL/GenBank/DDBJ databases">
        <authorList>
            <person name="Qin S."/>
        </authorList>
    </citation>
    <scope>NUCLEOTIDE SEQUENCE</scope>
    <source>
        <strain evidence="1">CVir17-16-YZ6g</strain>
        <plasmid evidence="1">p17-15-vir-like</plasmid>
    </source>
</reference>
<accession>A0A8B0SXP2</accession>
<dbReference type="AlphaFoldDB" id="A0A8B0SXP2"/>
<keyword evidence="1" id="KW-0614">Plasmid</keyword>
<sequence>MIINLFFNINEFNGTARYEKFLSAHIVKAQVVIVSVMQILQENVPRVKVRANKVP</sequence>